<dbReference type="PRINTS" id="PR00722">
    <property type="entry name" value="CHYMOTRYPSIN"/>
</dbReference>
<proteinExistence type="inferred from homology"/>
<keyword evidence="2" id="KW-0843">Virulence</keyword>
<dbReference type="InterPro" id="IPR001254">
    <property type="entry name" value="Trypsin_dom"/>
</dbReference>
<dbReference type="PANTHER" id="PTHR24276:SF98">
    <property type="entry name" value="FI18310P1-RELATED"/>
    <property type="match status" value="1"/>
</dbReference>
<dbReference type="GO" id="GO:0006508">
    <property type="term" value="P:proteolysis"/>
    <property type="evidence" value="ECO:0007669"/>
    <property type="project" value="UniProtKB-KW"/>
</dbReference>
<keyword evidence="6" id="KW-0732">Signal</keyword>
<evidence type="ECO:0000313" key="9">
    <source>
        <dbReference type="Proteomes" id="UP001054902"/>
    </source>
</evidence>
<dbReference type="InterPro" id="IPR043504">
    <property type="entry name" value="Peptidase_S1_PA_chymotrypsin"/>
</dbReference>
<feature type="domain" description="Peptidase S1" evidence="7">
    <location>
        <begin position="56"/>
        <end position="283"/>
    </location>
</feature>
<keyword evidence="5" id="KW-0378">Hydrolase</keyword>
<dbReference type="InterPro" id="IPR009003">
    <property type="entry name" value="Peptidase_S1_PA"/>
</dbReference>
<dbReference type="InterPro" id="IPR033116">
    <property type="entry name" value="TRYPSIN_SER"/>
</dbReference>
<dbReference type="Gene3D" id="2.40.10.10">
    <property type="entry name" value="Trypsin-like serine proteases"/>
    <property type="match status" value="1"/>
</dbReference>
<evidence type="ECO:0000256" key="6">
    <source>
        <dbReference type="SAM" id="SignalP"/>
    </source>
</evidence>
<evidence type="ECO:0000259" key="7">
    <source>
        <dbReference type="PROSITE" id="PS50240"/>
    </source>
</evidence>
<keyword evidence="9" id="KW-1185">Reference proteome</keyword>
<keyword evidence="5" id="KW-0645">Protease</keyword>
<sequence length="430" mass="48709">MRPLLLLALLLGLVVFCASENDVYYEEEEYYEDEDESFENSTLSDEISEIELTPRIIGGDDVQTGQYPWFAKGLRPSGSFAGCSGVLVSSEYVLTAAHCLGSFRKFQIGALCNDDDNCGQESETIWIQDEFVHPDYDDESLDFDVALVKLRNASTIQPATLDMDNLVGEYEHGEDNLWVMGFGLTDEDDFSSTSEHLQHVDVSFVDFDICNENYRGTLTESMMCAAESSKDSCYGDSGGPLIDVNDGLIVGIVSSGRKCNQERFPGIYSKVYDSFDWILNTICFTGGHDSPRPEFCEGVTAQPTAAPSPTPTIKSTCRQKNKSRFELRIKTDRFSEDENRFIVKMRKNGKFKKARFRSRFGQLLSHKEYLLSKCLNKNKCYKLFMFDTYGDGFINDDKAWYEARFNDEVVVERSYFKHGFKEVSDAFGNC</sequence>
<feature type="signal peptide" evidence="6">
    <location>
        <begin position="1"/>
        <end position="19"/>
    </location>
</feature>
<gene>
    <name evidence="8" type="ORF">CTEN210_17434</name>
</gene>
<feature type="chain" id="PRO_5042292564" description="Peptidase S1 domain-containing protein" evidence="6">
    <location>
        <begin position="20"/>
        <end position="430"/>
    </location>
</feature>
<dbReference type="PANTHER" id="PTHR24276">
    <property type="entry name" value="POLYSERASE-RELATED"/>
    <property type="match status" value="1"/>
</dbReference>
<protein>
    <recommendedName>
        <fullName evidence="7">Peptidase S1 domain-containing protein</fullName>
    </recommendedName>
</protein>
<keyword evidence="4" id="KW-0325">Glycoprotein</keyword>
<dbReference type="AlphaFoldDB" id="A0AAD3DAU6"/>
<organism evidence="8 9">
    <name type="scientific">Chaetoceros tenuissimus</name>
    <dbReference type="NCBI Taxonomy" id="426638"/>
    <lineage>
        <taxon>Eukaryota</taxon>
        <taxon>Sar</taxon>
        <taxon>Stramenopiles</taxon>
        <taxon>Ochrophyta</taxon>
        <taxon>Bacillariophyta</taxon>
        <taxon>Coscinodiscophyceae</taxon>
        <taxon>Chaetocerotophycidae</taxon>
        <taxon>Chaetocerotales</taxon>
        <taxon>Chaetocerotaceae</taxon>
        <taxon>Chaetoceros</taxon>
    </lineage>
</organism>
<dbReference type="PROSITE" id="PS00134">
    <property type="entry name" value="TRYPSIN_HIS"/>
    <property type="match status" value="1"/>
</dbReference>
<evidence type="ECO:0000256" key="2">
    <source>
        <dbReference type="ARBA" id="ARBA00023026"/>
    </source>
</evidence>
<dbReference type="PROSITE" id="PS00135">
    <property type="entry name" value="TRYPSIN_SER"/>
    <property type="match status" value="1"/>
</dbReference>
<dbReference type="Proteomes" id="UP001054902">
    <property type="component" value="Unassembled WGS sequence"/>
</dbReference>
<evidence type="ECO:0000313" key="8">
    <source>
        <dbReference type="EMBL" id="GFH60958.1"/>
    </source>
</evidence>
<evidence type="ECO:0000256" key="4">
    <source>
        <dbReference type="ARBA" id="ARBA00023180"/>
    </source>
</evidence>
<accession>A0AAD3DAU6</accession>
<evidence type="ECO:0000256" key="1">
    <source>
        <dbReference type="ARBA" id="ARBA00007664"/>
    </source>
</evidence>
<keyword evidence="3" id="KW-1015">Disulfide bond</keyword>
<dbReference type="FunFam" id="2.40.10.10:FF:000002">
    <property type="entry name" value="Transmembrane protease serine"/>
    <property type="match status" value="1"/>
</dbReference>
<dbReference type="SUPFAM" id="SSF50494">
    <property type="entry name" value="Trypsin-like serine proteases"/>
    <property type="match status" value="1"/>
</dbReference>
<evidence type="ECO:0000256" key="3">
    <source>
        <dbReference type="ARBA" id="ARBA00023157"/>
    </source>
</evidence>
<name>A0AAD3DAU6_9STRA</name>
<dbReference type="InterPro" id="IPR050430">
    <property type="entry name" value="Peptidase_S1"/>
</dbReference>
<dbReference type="EMBL" id="BLLK01000069">
    <property type="protein sequence ID" value="GFH60958.1"/>
    <property type="molecule type" value="Genomic_DNA"/>
</dbReference>
<dbReference type="PROSITE" id="PS50240">
    <property type="entry name" value="TRYPSIN_DOM"/>
    <property type="match status" value="1"/>
</dbReference>
<evidence type="ECO:0000256" key="5">
    <source>
        <dbReference type="RuleBase" id="RU363034"/>
    </source>
</evidence>
<dbReference type="InterPro" id="IPR001314">
    <property type="entry name" value="Peptidase_S1A"/>
</dbReference>
<reference evidence="8 9" key="1">
    <citation type="journal article" date="2021" name="Sci. Rep.">
        <title>The genome of the diatom Chaetoceros tenuissimus carries an ancient integrated fragment of an extant virus.</title>
        <authorList>
            <person name="Hongo Y."/>
            <person name="Kimura K."/>
            <person name="Takaki Y."/>
            <person name="Yoshida Y."/>
            <person name="Baba S."/>
            <person name="Kobayashi G."/>
            <person name="Nagasaki K."/>
            <person name="Hano T."/>
            <person name="Tomaru Y."/>
        </authorList>
    </citation>
    <scope>NUCLEOTIDE SEQUENCE [LARGE SCALE GENOMIC DNA]</scope>
    <source>
        <strain evidence="8 9">NIES-3715</strain>
    </source>
</reference>
<dbReference type="CDD" id="cd00190">
    <property type="entry name" value="Tryp_SPc"/>
    <property type="match status" value="1"/>
</dbReference>
<dbReference type="SMART" id="SM00020">
    <property type="entry name" value="Tryp_SPc"/>
    <property type="match status" value="1"/>
</dbReference>
<dbReference type="GO" id="GO:0004252">
    <property type="term" value="F:serine-type endopeptidase activity"/>
    <property type="evidence" value="ECO:0007669"/>
    <property type="project" value="InterPro"/>
</dbReference>
<keyword evidence="5" id="KW-0720">Serine protease</keyword>
<comment type="similarity">
    <text evidence="1">Belongs to the peptidase S1 family.</text>
</comment>
<comment type="caution">
    <text evidence="8">The sequence shown here is derived from an EMBL/GenBank/DDBJ whole genome shotgun (WGS) entry which is preliminary data.</text>
</comment>
<dbReference type="Pfam" id="PF00089">
    <property type="entry name" value="Trypsin"/>
    <property type="match status" value="1"/>
</dbReference>
<dbReference type="InterPro" id="IPR018114">
    <property type="entry name" value="TRYPSIN_HIS"/>
</dbReference>